<name>A0ACC6SEA9_9BACI</name>
<dbReference type="Proteomes" id="UP001439875">
    <property type="component" value="Unassembled WGS sequence"/>
</dbReference>
<sequence length="162" mass="18941">MGTNNVKSLFEYNWTIREKWLEWCKGISEEELLKERIGGYKGILHTLFHIVDVEQRWMRGLSKEVPVKYNFRDYNTLDDVINFSKTTKEYSLNFIENSNGNLGNERFHSVNKQGEKVSFAYIEVLLHITVHEVHHIGQLSVWAREIGKEPISANLIGLNLFV</sequence>
<comment type="caution">
    <text evidence="1">The sequence shown here is derived from an EMBL/GenBank/DDBJ whole genome shotgun (WGS) entry which is preliminary data.</text>
</comment>
<protein>
    <submittedName>
        <fullName evidence="1">DinB family protein</fullName>
    </submittedName>
</protein>
<organism evidence="1 2">
    <name type="scientific">Robertmurraya yapensis</name>
    <name type="common">ex Hitch et al 2024</name>
    <dbReference type="NCBI Taxonomy" id="3133160"/>
    <lineage>
        <taxon>Bacteria</taxon>
        <taxon>Bacillati</taxon>
        <taxon>Bacillota</taxon>
        <taxon>Bacilli</taxon>
        <taxon>Bacillales</taxon>
        <taxon>Bacillaceae</taxon>
        <taxon>Robertmurraya</taxon>
    </lineage>
</organism>
<evidence type="ECO:0000313" key="2">
    <source>
        <dbReference type="Proteomes" id="UP001439875"/>
    </source>
</evidence>
<reference evidence="1" key="1">
    <citation type="submission" date="2024-03" db="EMBL/GenBank/DDBJ databases">
        <title>Human intestinal bacterial collection.</title>
        <authorList>
            <person name="Pauvert C."/>
            <person name="Hitch T.C.A."/>
            <person name="Clavel T."/>
        </authorList>
    </citation>
    <scope>NUCLEOTIDE SEQUENCE</scope>
    <source>
        <strain evidence="1">CLA-AA-H227</strain>
    </source>
</reference>
<accession>A0ACC6SEA9</accession>
<evidence type="ECO:0000313" key="1">
    <source>
        <dbReference type="EMBL" id="MEQ2528386.1"/>
    </source>
</evidence>
<gene>
    <name evidence="1" type="ORF">WMO40_17000</name>
</gene>
<keyword evidence="2" id="KW-1185">Reference proteome</keyword>
<proteinExistence type="predicted"/>
<dbReference type="EMBL" id="JBBMEW010000017">
    <property type="protein sequence ID" value="MEQ2528386.1"/>
    <property type="molecule type" value="Genomic_DNA"/>
</dbReference>